<dbReference type="InterPro" id="IPR036291">
    <property type="entry name" value="NAD(P)-bd_dom_sf"/>
</dbReference>
<evidence type="ECO:0000313" key="3">
    <source>
        <dbReference type="EnsemblMetazoa" id="CapteP212894"/>
    </source>
</evidence>
<dbReference type="STRING" id="283909.R7TPC9"/>
<name>R7TPC9_CAPTE</name>
<keyword evidence="4" id="KW-1185">Reference proteome</keyword>
<dbReference type="Proteomes" id="UP000014760">
    <property type="component" value="Unassembled WGS sequence"/>
</dbReference>
<reference evidence="4" key="1">
    <citation type="submission" date="2012-12" db="EMBL/GenBank/DDBJ databases">
        <authorList>
            <person name="Hellsten U."/>
            <person name="Grimwood J."/>
            <person name="Chapman J.A."/>
            <person name="Shapiro H."/>
            <person name="Aerts A."/>
            <person name="Otillar R.P."/>
            <person name="Terry A.Y."/>
            <person name="Boore J.L."/>
            <person name="Simakov O."/>
            <person name="Marletaz F."/>
            <person name="Cho S.-J."/>
            <person name="Edsinger-Gonzales E."/>
            <person name="Havlak P."/>
            <person name="Kuo D.-H."/>
            <person name="Larsson T."/>
            <person name="Lv J."/>
            <person name="Arendt D."/>
            <person name="Savage R."/>
            <person name="Osoegawa K."/>
            <person name="de Jong P."/>
            <person name="Lindberg D.R."/>
            <person name="Seaver E.C."/>
            <person name="Weisblat D.A."/>
            <person name="Putnam N.H."/>
            <person name="Grigoriev I.V."/>
            <person name="Rokhsar D.S."/>
        </authorList>
    </citation>
    <scope>NUCLEOTIDE SEQUENCE</scope>
    <source>
        <strain evidence="4">I ESC-2004</strain>
    </source>
</reference>
<dbReference type="HOGENOM" id="CLU_698785_0_0_1"/>
<reference evidence="3" key="3">
    <citation type="submission" date="2015-06" db="UniProtKB">
        <authorList>
            <consortium name="EnsemblMetazoa"/>
        </authorList>
    </citation>
    <scope>IDENTIFICATION</scope>
</reference>
<dbReference type="SUPFAM" id="SSF51735">
    <property type="entry name" value="NAD(P)-binding Rossmann-fold domains"/>
    <property type="match status" value="1"/>
</dbReference>
<dbReference type="Pfam" id="PF01408">
    <property type="entry name" value="GFO_IDH_MocA"/>
    <property type="match status" value="1"/>
</dbReference>
<accession>R7TPC9</accession>
<dbReference type="EnsemblMetazoa" id="CapteT212894">
    <property type="protein sequence ID" value="CapteP212894"/>
    <property type="gene ID" value="CapteG212894"/>
</dbReference>
<feature type="domain" description="Gfo/Idh/MocA-like oxidoreductase N-terminal" evidence="1">
    <location>
        <begin position="148"/>
        <end position="210"/>
    </location>
</feature>
<evidence type="ECO:0000313" key="2">
    <source>
        <dbReference type="EMBL" id="ELT93351.1"/>
    </source>
</evidence>
<dbReference type="InterPro" id="IPR000683">
    <property type="entry name" value="Gfo/Idh/MocA-like_OxRdtase_N"/>
</dbReference>
<gene>
    <name evidence="2" type="ORF">CAPTEDRAFT_212894</name>
</gene>
<dbReference type="InterPro" id="IPR051450">
    <property type="entry name" value="Gfo/Idh/MocA_Oxidoreductases"/>
</dbReference>
<dbReference type="AlphaFoldDB" id="R7TPC9"/>
<evidence type="ECO:0000313" key="4">
    <source>
        <dbReference type="Proteomes" id="UP000014760"/>
    </source>
</evidence>
<proteinExistence type="predicted"/>
<dbReference type="PANTHER" id="PTHR43377:SF1">
    <property type="entry name" value="BILIVERDIN REDUCTASE A"/>
    <property type="match status" value="1"/>
</dbReference>
<reference evidence="2 4" key="2">
    <citation type="journal article" date="2013" name="Nature">
        <title>Insights into bilaterian evolution from three spiralian genomes.</title>
        <authorList>
            <person name="Simakov O."/>
            <person name="Marletaz F."/>
            <person name="Cho S.J."/>
            <person name="Edsinger-Gonzales E."/>
            <person name="Havlak P."/>
            <person name="Hellsten U."/>
            <person name="Kuo D.H."/>
            <person name="Larsson T."/>
            <person name="Lv J."/>
            <person name="Arendt D."/>
            <person name="Savage R."/>
            <person name="Osoegawa K."/>
            <person name="de Jong P."/>
            <person name="Grimwood J."/>
            <person name="Chapman J.A."/>
            <person name="Shapiro H."/>
            <person name="Aerts A."/>
            <person name="Otillar R.P."/>
            <person name="Terry A.Y."/>
            <person name="Boore J.L."/>
            <person name="Grigoriev I.V."/>
            <person name="Lindberg D.R."/>
            <person name="Seaver E.C."/>
            <person name="Weisblat D.A."/>
            <person name="Putnam N.H."/>
            <person name="Rokhsar D.S."/>
        </authorList>
    </citation>
    <scope>NUCLEOTIDE SEQUENCE</scope>
    <source>
        <strain evidence="2 4">I ESC-2004</strain>
    </source>
</reference>
<evidence type="ECO:0000259" key="1">
    <source>
        <dbReference type="Pfam" id="PF01408"/>
    </source>
</evidence>
<dbReference type="OrthoDB" id="2129491at2759"/>
<dbReference type="PANTHER" id="PTHR43377">
    <property type="entry name" value="BILIVERDIN REDUCTASE A"/>
    <property type="match status" value="1"/>
</dbReference>
<dbReference type="GO" id="GO:0000166">
    <property type="term" value="F:nucleotide binding"/>
    <property type="evidence" value="ECO:0007669"/>
    <property type="project" value="InterPro"/>
</dbReference>
<dbReference type="EMBL" id="KB309773">
    <property type="protein sequence ID" value="ELT93351.1"/>
    <property type="molecule type" value="Genomic_DNA"/>
</dbReference>
<sequence length="395" mass="44837">MALVVIKEHLAMFMSRLMTINHVMYGSPCRPKAKIEEPWSWSRELYLGLKENIRIANDWKSSKILNECFTKIYKIAHRKLCKKGHWMARRKTIVFHFGGGSECYLGIAGKLRVRDLKTCQKYESTKRLQLIGYVSRRSLFIEGASPISLDEALARENVHMAIICTETNQHEAAVRKCILAKKHVCVQSPMTLTAKTSKEMIASAEENGDVSLLGPAYQELVKNLEGRIDDVKSSELVFTGRFNGWVEDFKIAGTPFTSNVDNVHNLLDLFGNLTPVEASIQRIDDEIVAEAEFLSTKGMIPIRLRVVRRRTIEHRGKIMTVQFKDGAQIESILSAPSRLDKGAYMADLEMFTETVTGKRDSSRERWLCIRGLEVADQLNMMAKANSKSVNFNQIF</sequence>
<organism evidence="2">
    <name type="scientific">Capitella teleta</name>
    <name type="common">Polychaete worm</name>
    <dbReference type="NCBI Taxonomy" id="283909"/>
    <lineage>
        <taxon>Eukaryota</taxon>
        <taxon>Metazoa</taxon>
        <taxon>Spiralia</taxon>
        <taxon>Lophotrochozoa</taxon>
        <taxon>Annelida</taxon>
        <taxon>Polychaeta</taxon>
        <taxon>Sedentaria</taxon>
        <taxon>Scolecida</taxon>
        <taxon>Capitellidae</taxon>
        <taxon>Capitella</taxon>
    </lineage>
</organism>
<dbReference type="Gene3D" id="3.30.360.10">
    <property type="entry name" value="Dihydrodipicolinate Reductase, domain 2"/>
    <property type="match status" value="1"/>
</dbReference>
<dbReference type="Gene3D" id="3.40.50.720">
    <property type="entry name" value="NAD(P)-binding Rossmann-like Domain"/>
    <property type="match status" value="1"/>
</dbReference>
<dbReference type="EMBL" id="AMQN01002635">
    <property type="status" value="NOT_ANNOTATED_CDS"/>
    <property type="molecule type" value="Genomic_DNA"/>
</dbReference>
<protein>
    <recommendedName>
        <fullName evidence="1">Gfo/Idh/MocA-like oxidoreductase N-terminal domain-containing protein</fullName>
    </recommendedName>
</protein>
<dbReference type="OMA" id="IQVAFIC"/>